<accession>A0A495W4S2</accession>
<dbReference type="InterPro" id="IPR007372">
    <property type="entry name" value="Lipid/polyisoprenoid-bd_YceI"/>
</dbReference>
<evidence type="ECO:0000256" key="1">
    <source>
        <dbReference type="ARBA" id="ARBA00008812"/>
    </source>
</evidence>
<keyword evidence="4" id="KW-1185">Reference proteome</keyword>
<sequence length="191" mass="20149">MTTETTPAGLLTGVWSIDAGHSDVSFSVRHMMMARIRGGFSAFTGAITVAEDPAASSVVAEIDTTTLDTRNPARDEHLRGSGFFDVVNFPAIRFASTGVRLTGPSSAVVAGELTVRDRTRPVELTVEHTGLGIDPWGAQRIGFVADVTLDRRDFGLDFNVPLGSGGVLVGTDVAVHLEIEAVRATEEPPGS</sequence>
<comment type="caution">
    <text evidence="3">The sequence shown here is derived from an EMBL/GenBank/DDBJ whole genome shotgun (WGS) entry which is preliminary data.</text>
</comment>
<reference evidence="3 4" key="1">
    <citation type="submission" date="2018-10" db="EMBL/GenBank/DDBJ databases">
        <title>Sequencing the genomes of 1000 actinobacteria strains.</title>
        <authorList>
            <person name="Klenk H.-P."/>
        </authorList>
    </citation>
    <scope>NUCLEOTIDE SEQUENCE [LARGE SCALE GENOMIC DNA]</scope>
    <source>
        <strain evidence="3 4">DSM 43800</strain>
    </source>
</reference>
<dbReference type="SMART" id="SM00867">
    <property type="entry name" value="YceI"/>
    <property type="match status" value="1"/>
</dbReference>
<dbReference type="Gene3D" id="2.40.128.110">
    <property type="entry name" value="Lipid/polyisoprenoid-binding, YceI-like"/>
    <property type="match status" value="1"/>
</dbReference>
<feature type="domain" description="Lipid/polyisoprenoid-binding YceI-like" evidence="2">
    <location>
        <begin position="14"/>
        <end position="182"/>
    </location>
</feature>
<dbReference type="RefSeq" id="WP_121007325.1">
    <property type="nucleotide sequence ID" value="NZ_RBXO01000001.1"/>
</dbReference>
<dbReference type="AlphaFoldDB" id="A0A495W4S2"/>
<dbReference type="Proteomes" id="UP000282084">
    <property type="component" value="Unassembled WGS sequence"/>
</dbReference>
<dbReference type="EMBL" id="RBXO01000001">
    <property type="protein sequence ID" value="RKT55653.1"/>
    <property type="molecule type" value="Genomic_DNA"/>
</dbReference>
<comment type="similarity">
    <text evidence="1">Belongs to the UPF0312 family.</text>
</comment>
<protein>
    <submittedName>
        <fullName evidence="3">Polyisoprenoid-binding protein YceI</fullName>
    </submittedName>
</protein>
<gene>
    <name evidence="3" type="ORF">C8E97_4336</name>
</gene>
<dbReference type="PANTHER" id="PTHR34406:SF1">
    <property type="entry name" value="PROTEIN YCEI"/>
    <property type="match status" value="1"/>
</dbReference>
<name>A0A495W4S2_9PSEU</name>
<dbReference type="InterPro" id="IPR036761">
    <property type="entry name" value="TTHA0802/YceI-like_sf"/>
</dbReference>
<organism evidence="3 4">
    <name type="scientific">Saccharothrix australiensis</name>
    <dbReference type="NCBI Taxonomy" id="2072"/>
    <lineage>
        <taxon>Bacteria</taxon>
        <taxon>Bacillati</taxon>
        <taxon>Actinomycetota</taxon>
        <taxon>Actinomycetes</taxon>
        <taxon>Pseudonocardiales</taxon>
        <taxon>Pseudonocardiaceae</taxon>
        <taxon>Saccharothrix</taxon>
    </lineage>
</organism>
<proteinExistence type="inferred from homology"/>
<dbReference type="SUPFAM" id="SSF101874">
    <property type="entry name" value="YceI-like"/>
    <property type="match status" value="1"/>
</dbReference>
<dbReference type="PANTHER" id="PTHR34406">
    <property type="entry name" value="PROTEIN YCEI"/>
    <property type="match status" value="1"/>
</dbReference>
<dbReference type="OrthoDB" id="9811006at2"/>
<evidence type="ECO:0000259" key="2">
    <source>
        <dbReference type="SMART" id="SM00867"/>
    </source>
</evidence>
<evidence type="ECO:0000313" key="4">
    <source>
        <dbReference type="Proteomes" id="UP000282084"/>
    </source>
</evidence>
<evidence type="ECO:0000313" key="3">
    <source>
        <dbReference type="EMBL" id="RKT55653.1"/>
    </source>
</evidence>
<dbReference type="Pfam" id="PF04264">
    <property type="entry name" value="YceI"/>
    <property type="match status" value="1"/>
</dbReference>